<dbReference type="GO" id="GO:0007031">
    <property type="term" value="P:peroxisome organization"/>
    <property type="evidence" value="ECO:0007669"/>
    <property type="project" value="TreeGrafter"/>
</dbReference>
<dbReference type="GO" id="GO:0015910">
    <property type="term" value="P:long-chain fatty acid import into peroxisome"/>
    <property type="evidence" value="ECO:0007669"/>
    <property type="project" value="TreeGrafter"/>
</dbReference>
<evidence type="ECO:0000259" key="10">
    <source>
        <dbReference type="PROSITE" id="PS50929"/>
    </source>
</evidence>
<dbReference type="GO" id="GO:0042760">
    <property type="term" value="P:very long-chain fatty acid catabolic process"/>
    <property type="evidence" value="ECO:0007669"/>
    <property type="project" value="TreeGrafter"/>
</dbReference>
<dbReference type="Gene3D" id="1.20.1560.10">
    <property type="entry name" value="ABC transporter type 1, transmembrane domain"/>
    <property type="match status" value="1"/>
</dbReference>
<dbReference type="Proteomes" id="UP000046393">
    <property type="component" value="Unplaced"/>
</dbReference>
<keyword evidence="2" id="KW-0813">Transport</keyword>
<evidence type="ECO:0000313" key="12">
    <source>
        <dbReference type="WBParaSite" id="SMUV_0000326201-mRNA-1"/>
    </source>
</evidence>
<dbReference type="GO" id="GO:0005524">
    <property type="term" value="F:ATP binding"/>
    <property type="evidence" value="ECO:0007669"/>
    <property type="project" value="UniProtKB-KW"/>
</dbReference>
<evidence type="ECO:0000256" key="2">
    <source>
        <dbReference type="ARBA" id="ARBA00022448"/>
    </source>
</evidence>
<feature type="transmembrane region" description="Helical" evidence="8">
    <location>
        <begin position="180"/>
        <end position="202"/>
    </location>
</feature>
<evidence type="ECO:0000256" key="1">
    <source>
        <dbReference type="ARBA" id="ARBA00008575"/>
    </source>
</evidence>
<feature type="transmembrane region" description="Helical" evidence="8">
    <location>
        <begin position="275"/>
        <end position="293"/>
    </location>
</feature>
<name>A0A158R4F2_9BILA</name>
<keyword evidence="5" id="KW-0067">ATP-binding</keyword>
<dbReference type="PANTHER" id="PTHR11384:SF65">
    <property type="entry name" value="ABC TRANSPORTER DOMAIN-CONTAINING PROTEIN"/>
    <property type="match status" value="1"/>
</dbReference>
<dbReference type="PANTHER" id="PTHR11384">
    <property type="entry name" value="ATP-BINDING CASSETTE, SUB-FAMILY D MEMBER"/>
    <property type="match status" value="1"/>
</dbReference>
<dbReference type="InterPro" id="IPR011527">
    <property type="entry name" value="ABC1_TM_dom"/>
</dbReference>
<dbReference type="InterPro" id="IPR036640">
    <property type="entry name" value="ABC1_TM_sf"/>
</dbReference>
<evidence type="ECO:0000256" key="4">
    <source>
        <dbReference type="ARBA" id="ARBA00022741"/>
    </source>
</evidence>
<dbReference type="WBParaSite" id="SMUV_0000326201-mRNA-1">
    <property type="protein sequence ID" value="SMUV_0000326201-mRNA-1"/>
    <property type="gene ID" value="SMUV_0000326201"/>
</dbReference>
<dbReference type="PROSITE" id="PS50929">
    <property type="entry name" value="ABC_TM1F"/>
    <property type="match status" value="1"/>
</dbReference>
<dbReference type="Pfam" id="PF06472">
    <property type="entry name" value="ABC_membrane_2"/>
    <property type="match status" value="1"/>
</dbReference>
<dbReference type="GO" id="GO:0006635">
    <property type="term" value="P:fatty acid beta-oxidation"/>
    <property type="evidence" value="ECO:0007669"/>
    <property type="project" value="TreeGrafter"/>
</dbReference>
<protein>
    <submittedName>
        <fullName evidence="12">ABC transporter domain-containing protein</fullName>
    </submittedName>
</protein>
<keyword evidence="3 8" id="KW-0812">Transmembrane</keyword>
<dbReference type="GO" id="GO:0005778">
    <property type="term" value="C:peroxisomal membrane"/>
    <property type="evidence" value="ECO:0007669"/>
    <property type="project" value="TreeGrafter"/>
</dbReference>
<comment type="similarity">
    <text evidence="1">Belongs to the ABC transporter superfamily. ABCD family. Peroxisomal fatty acyl CoA transporter (TC 3.A.1.203) subfamily.</text>
</comment>
<sequence>MGKHRLIEQNYTFGLTFFKKLCVVSRLLFSEPWRPTFFILATIGISIGNEFAGYYVGLIAGKMYGALLAKDKHRFWYVFYTGSLMYIGKCLIAAFVSLSSWLLYLTWRKNAVTELERKYFSKKAYYKLNCIDDQGIDNPDQRITQDVERMTNQLATNIMPNVLIGPFVVAWYTWKTWATAGPLGAAICYVYYIVGTVVNKFLMSPMTKWSARVERAEGDFRYKHVSVRLNAESSAFYNAEGFEETQSNKLLATLLRKQFFFYIWKFPNFFWQQSFDYYGAIVSYLIQIIPIFINDSYADMDAPTLATTISNNAFRYIMLINSFTRVTDVALSAGEAAGILQRYIIITLLNYVADFVTAADEIDDDDDGDANTFDAMLIDSKPNKQRPSVLFRLENVTYSLPTLTFKKESAVYGYDLHRLVTGLNLTIKANENILVTGTTGIGKSSFFRVLGNLWKIDSGKIQRYIDQNMILQLPQKPYFPSGYLSLWQQISFPTTVTDLVLTSEEFERINAILSLLKLEKVVARCGTLDASVDFEWQDTLTPGEQQRLSFARLLYHKPIFVILDEATSSVDIDMEKLMYEQLKKEGITYMSAGHRPALASYHDYQLHFSGDSRYTFRKIDGNAELDDLSLTITL</sequence>
<evidence type="ECO:0000256" key="3">
    <source>
        <dbReference type="ARBA" id="ARBA00022692"/>
    </source>
</evidence>
<dbReference type="GO" id="GO:0005324">
    <property type="term" value="F:long-chain fatty acid transmembrane transporter activity"/>
    <property type="evidence" value="ECO:0007669"/>
    <property type="project" value="TreeGrafter"/>
</dbReference>
<dbReference type="PROSITE" id="PS50893">
    <property type="entry name" value="ABC_TRANSPORTER_2"/>
    <property type="match status" value="1"/>
</dbReference>
<evidence type="ECO:0000256" key="6">
    <source>
        <dbReference type="ARBA" id="ARBA00022989"/>
    </source>
</evidence>
<feature type="domain" description="ABC transmembrane type-1" evidence="10">
    <location>
        <begin position="40"/>
        <end position="310"/>
    </location>
</feature>
<feature type="domain" description="ABC transporter" evidence="9">
    <location>
        <begin position="391"/>
        <end position="628"/>
    </location>
</feature>
<organism evidence="11 12">
    <name type="scientific">Syphacia muris</name>
    <dbReference type="NCBI Taxonomy" id="451379"/>
    <lineage>
        <taxon>Eukaryota</taxon>
        <taxon>Metazoa</taxon>
        <taxon>Ecdysozoa</taxon>
        <taxon>Nematoda</taxon>
        <taxon>Chromadorea</taxon>
        <taxon>Rhabditida</taxon>
        <taxon>Spirurina</taxon>
        <taxon>Oxyuridomorpha</taxon>
        <taxon>Oxyuroidea</taxon>
        <taxon>Oxyuridae</taxon>
        <taxon>Syphacia</taxon>
    </lineage>
</organism>
<dbReference type="InterPro" id="IPR003439">
    <property type="entry name" value="ABC_transporter-like_ATP-bd"/>
</dbReference>
<evidence type="ECO:0000313" key="11">
    <source>
        <dbReference type="Proteomes" id="UP000046393"/>
    </source>
</evidence>
<dbReference type="SUPFAM" id="SSF52540">
    <property type="entry name" value="P-loop containing nucleoside triphosphate hydrolases"/>
    <property type="match status" value="1"/>
</dbReference>
<keyword evidence="4" id="KW-0547">Nucleotide-binding</keyword>
<keyword evidence="11" id="KW-1185">Reference proteome</keyword>
<dbReference type="InterPro" id="IPR050835">
    <property type="entry name" value="ABC_transporter_sub-D"/>
</dbReference>
<dbReference type="Gene3D" id="3.40.50.300">
    <property type="entry name" value="P-loop containing nucleotide triphosphate hydrolases"/>
    <property type="match status" value="1"/>
</dbReference>
<dbReference type="SMART" id="SM00382">
    <property type="entry name" value="AAA"/>
    <property type="match status" value="1"/>
</dbReference>
<dbReference type="SUPFAM" id="SSF90123">
    <property type="entry name" value="ABC transporter transmembrane region"/>
    <property type="match status" value="1"/>
</dbReference>
<keyword evidence="7 8" id="KW-0472">Membrane</keyword>
<dbReference type="Pfam" id="PF00005">
    <property type="entry name" value="ABC_tran"/>
    <property type="match status" value="1"/>
</dbReference>
<evidence type="ECO:0000256" key="7">
    <source>
        <dbReference type="ARBA" id="ARBA00023136"/>
    </source>
</evidence>
<proteinExistence type="inferred from homology"/>
<keyword evidence="6 8" id="KW-1133">Transmembrane helix</keyword>
<dbReference type="GO" id="GO:0016887">
    <property type="term" value="F:ATP hydrolysis activity"/>
    <property type="evidence" value="ECO:0007669"/>
    <property type="project" value="InterPro"/>
</dbReference>
<dbReference type="InterPro" id="IPR003593">
    <property type="entry name" value="AAA+_ATPase"/>
</dbReference>
<dbReference type="InterPro" id="IPR027417">
    <property type="entry name" value="P-loop_NTPase"/>
</dbReference>
<dbReference type="AlphaFoldDB" id="A0A158R4F2"/>
<dbReference type="GO" id="GO:0140359">
    <property type="term" value="F:ABC-type transporter activity"/>
    <property type="evidence" value="ECO:0007669"/>
    <property type="project" value="InterPro"/>
</dbReference>
<feature type="transmembrane region" description="Helical" evidence="8">
    <location>
        <begin position="77"/>
        <end position="107"/>
    </location>
</feature>
<evidence type="ECO:0000259" key="9">
    <source>
        <dbReference type="PROSITE" id="PS50893"/>
    </source>
</evidence>
<dbReference type="CDD" id="cd03223">
    <property type="entry name" value="ABCD_peroxisomal_ALDP"/>
    <property type="match status" value="1"/>
</dbReference>
<dbReference type="STRING" id="451379.A0A158R4F2"/>
<evidence type="ECO:0000256" key="8">
    <source>
        <dbReference type="SAM" id="Phobius"/>
    </source>
</evidence>
<reference evidence="12" key="1">
    <citation type="submission" date="2016-04" db="UniProtKB">
        <authorList>
            <consortium name="WormBaseParasite"/>
        </authorList>
    </citation>
    <scope>IDENTIFICATION</scope>
</reference>
<evidence type="ECO:0000256" key="5">
    <source>
        <dbReference type="ARBA" id="ARBA00022840"/>
    </source>
</evidence>
<accession>A0A158R4F2</accession>
<feature type="transmembrane region" description="Helical" evidence="8">
    <location>
        <begin position="36"/>
        <end position="57"/>
    </location>
</feature>